<evidence type="ECO:0000256" key="1">
    <source>
        <dbReference type="SAM" id="MobiDB-lite"/>
    </source>
</evidence>
<evidence type="ECO:0000313" key="3">
    <source>
        <dbReference type="Proteomes" id="UP000887116"/>
    </source>
</evidence>
<dbReference type="AlphaFoldDB" id="A0A8X6K6P0"/>
<dbReference type="EMBL" id="BMAO01010041">
    <property type="protein sequence ID" value="GFQ64401.1"/>
    <property type="molecule type" value="Genomic_DNA"/>
</dbReference>
<sequence>DLAETDYFIAHHVKPYETQQYRKKYFEEPKSVHVEDSDQERNRNQSSVSS</sequence>
<evidence type="ECO:0000313" key="2">
    <source>
        <dbReference type="EMBL" id="GFQ64401.1"/>
    </source>
</evidence>
<keyword evidence="3" id="KW-1185">Reference proteome</keyword>
<dbReference type="Proteomes" id="UP000887116">
    <property type="component" value="Unassembled WGS sequence"/>
</dbReference>
<gene>
    <name evidence="2" type="ORF">TNCT_365721</name>
</gene>
<feature type="region of interest" description="Disordered" evidence="1">
    <location>
        <begin position="28"/>
        <end position="50"/>
    </location>
</feature>
<comment type="caution">
    <text evidence="2">The sequence shown here is derived from an EMBL/GenBank/DDBJ whole genome shotgun (WGS) entry which is preliminary data.</text>
</comment>
<reference evidence="2" key="1">
    <citation type="submission" date="2020-07" db="EMBL/GenBank/DDBJ databases">
        <title>Multicomponent nature underlies the extraordinary mechanical properties of spider dragline silk.</title>
        <authorList>
            <person name="Kono N."/>
            <person name="Nakamura H."/>
            <person name="Mori M."/>
            <person name="Yoshida Y."/>
            <person name="Ohtoshi R."/>
            <person name="Malay A.D."/>
            <person name="Moran D.A.P."/>
            <person name="Tomita M."/>
            <person name="Numata K."/>
            <person name="Arakawa K."/>
        </authorList>
    </citation>
    <scope>NUCLEOTIDE SEQUENCE</scope>
</reference>
<protein>
    <submittedName>
        <fullName evidence="2">Uncharacterized protein</fullName>
    </submittedName>
</protein>
<organism evidence="2 3">
    <name type="scientific">Trichonephila clavata</name>
    <name type="common">Joro spider</name>
    <name type="synonym">Nephila clavata</name>
    <dbReference type="NCBI Taxonomy" id="2740835"/>
    <lineage>
        <taxon>Eukaryota</taxon>
        <taxon>Metazoa</taxon>
        <taxon>Ecdysozoa</taxon>
        <taxon>Arthropoda</taxon>
        <taxon>Chelicerata</taxon>
        <taxon>Arachnida</taxon>
        <taxon>Araneae</taxon>
        <taxon>Araneomorphae</taxon>
        <taxon>Entelegynae</taxon>
        <taxon>Araneoidea</taxon>
        <taxon>Nephilidae</taxon>
        <taxon>Trichonephila</taxon>
    </lineage>
</organism>
<proteinExistence type="predicted"/>
<name>A0A8X6K6P0_TRICU</name>
<feature type="non-terminal residue" evidence="2">
    <location>
        <position position="50"/>
    </location>
</feature>
<accession>A0A8X6K6P0</accession>
<feature type="compositionally biased region" description="Basic and acidic residues" evidence="1">
    <location>
        <begin position="28"/>
        <end position="43"/>
    </location>
</feature>